<protein>
    <submittedName>
        <fullName evidence="1">Uncharacterized protein</fullName>
    </submittedName>
</protein>
<gene>
    <name evidence="1" type="ORF">E3A20_30390</name>
</gene>
<reference evidence="1 2" key="1">
    <citation type="submission" date="2019-08" db="EMBL/GenBank/DDBJ databases">
        <title>100 year-old enigma solved: identification of Planctomyces bekefii, the type genus and species of the phylum Planctomycetes.</title>
        <authorList>
            <person name="Svetlana D.N."/>
            <person name="Overmann J."/>
        </authorList>
    </citation>
    <scope>NUCLEOTIDE SEQUENCE [LARGE SCALE GENOMIC DNA]</scope>
    <source>
        <strain evidence="1">Phe10_nw2017</strain>
    </source>
</reference>
<sequence>MRAFHNTADVNLTVSQTMLEDLQRRGFDRMQL</sequence>
<organism evidence="1 2">
    <name type="scientific">Planctomyces bekefii</name>
    <dbReference type="NCBI Taxonomy" id="1653850"/>
    <lineage>
        <taxon>Bacteria</taxon>
        <taxon>Pseudomonadati</taxon>
        <taxon>Planctomycetota</taxon>
        <taxon>Planctomycetia</taxon>
        <taxon>Planctomycetales</taxon>
        <taxon>Planctomycetaceae</taxon>
        <taxon>Planctomyces</taxon>
    </lineage>
</organism>
<dbReference type="EMBL" id="SRHE01000992">
    <property type="protein sequence ID" value="TWW07830.1"/>
    <property type="molecule type" value="Genomic_DNA"/>
</dbReference>
<evidence type="ECO:0000313" key="1">
    <source>
        <dbReference type="EMBL" id="TWW07830.1"/>
    </source>
</evidence>
<proteinExistence type="predicted"/>
<comment type="caution">
    <text evidence="1">The sequence shown here is derived from an EMBL/GenBank/DDBJ whole genome shotgun (WGS) entry which is preliminary data.</text>
</comment>
<evidence type="ECO:0000313" key="2">
    <source>
        <dbReference type="Proteomes" id="UP000321083"/>
    </source>
</evidence>
<accession>A0A5C6LYV8</accession>
<dbReference type="AlphaFoldDB" id="A0A5C6LYV8"/>
<name>A0A5C6LYV8_9PLAN</name>
<feature type="non-terminal residue" evidence="1">
    <location>
        <position position="32"/>
    </location>
</feature>
<reference evidence="1 2" key="2">
    <citation type="submission" date="2019-08" db="EMBL/GenBank/DDBJ databases">
        <authorList>
            <person name="Henke P."/>
        </authorList>
    </citation>
    <scope>NUCLEOTIDE SEQUENCE [LARGE SCALE GENOMIC DNA]</scope>
    <source>
        <strain evidence="1">Phe10_nw2017</strain>
    </source>
</reference>
<dbReference type="Proteomes" id="UP000321083">
    <property type="component" value="Unassembled WGS sequence"/>
</dbReference>
<keyword evidence="2" id="KW-1185">Reference proteome</keyword>